<keyword evidence="6" id="KW-1185">Reference proteome</keyword>
<dbReference type="GO" id="GO:0005737">
    <property type="term" value="C:cytoplasm"/>
    <property type="evidence" value="ECO:0007669"/>
    <property type="project" value="UniProtKB-SubCell"/>
</dbReference>
<reference evidence="5" key="2">
    <citation type="submission" date="2025-09" db="UniProtKB">
        <authorList>
            <consortium name="Ensembl"/>
        </authorList>
    </citation>
    <scope>IDENTIFICATION</scope>
</reference>
<evidence type="ECO:0000256" key="1">
    <source>
        <dbReference type="ARBA" id="ARBA00004496"/>
    </source>
</evidence>
<dbReference type="CDD" id="cd13248">
    <property type="entry name" value="PH_PEPP1_2_3"/>
    <property type="match status" value="1"/>
</dbReference>
<dbReference type="InterPro" id="IPR057971">
    <property type="entry name" value="PKHA4-7_TBCA"/>
</dbReference>
<dbReference type="InterPro" id="IPR040392">
    <property type="entry name" value="PKHA4-7_PH"/>
</dbReference>
<dbReference type="InterPro" id="IPR001849">
    <property type="entry name" value="PH_domain"/>
</dbReference>
<gene>
    <name evidence="5" type="primary">si:ch211-234p6.5</name>
</gene>
<dbReference type="PANTHER" id="PTHR12752:SF7">
    <property type="entry name" value="PLECKSTRIN HOMOLOGY DOMAIN-CONTAINING FAMILY A MEMBER 4"/>
    <property type="match status" value="1"/>
</dbReference>
<dbReference type="InterPro" id="IPR011993">
    <property type="entry name" value="PH-like_dom_sf"/>
</dbReference>
<dbReference type="Proteomes" id="UP000694389">
    <property type="component" value="Unassembled WGS sequence"/>
</dbReference>
<dbReference type="AlphaFoldDB" id="A0A8C4ENM9"/>
<protein>
    <recommendedName>
        <fullName evidence="4">PH domain-containing protein</fullName>
    </recommendedName>
</protein>
<comment type="subcellular location">
    <subcellularLocation>
        <location evidence="1">Cytoplasm</location>
    </subcellularLocation>
</comment>
<dbReference type="Gene3D" id="2.30.29.30">
    <property type="entry name" value="Pleckstrin-homology domain (PH domain)/Phosphotyrosine-binding domain (PTB)"/>
    <property type="match status" value="1"/>
</dbReference>
<evidence type="ECO:0000313" key="6">
    <source>
        <dbReference type="Proteomes" id="UP000694389"/>
    </source>
</evidence>
<dbReference type="PROSITE" id="PS50003">
    <property type="entry name" value="PH_DOMAIN"/>
    <property type="match status" value="1"/>
</dbReference>
<dbReference type="GeneTree" id="ENSGT00940000161121"/>
<dbReference type="PANTHER" id="PTHR12752">
    <property type="entry name" value="PHOSPHOINOSITOL 3-PHOSPHATE-BINDING PROTEIN"/>
    <property type="match status" value="1"/>
</dbReference>
<dbReference type="GO" id="GO:0016020">
    <property type="term" value="C:membrane"/>
    <property type="evidence" value="ECO:0007669"/>
    <property type="project" value="UniProtKB-ARBA"/>
</dbReference>
<keyword evidence="3" id="KW-0597">Phosphoprotein</keyword>
<dbReference type="Pfam" id="PF25541">
    <property type="entry name" value="TBCA_PH"/>
    <property type="match status" value="1"/>
</dbReference>
<name>A0A8C4ENM9_DICLA</name>
<proteinExistence type="predicted"/>
<evidence type="ECO:0000256" key="2">
    <source>
        <dbReference type="ARBA" id="ARBA00022490"/>
    </source>
</evidence>
<accession>A0A8C4ENM9</accession>
<evidence type="ECO:0000313" key="5">
    <source>
        <dbReference type="Ensembl" id="ENSDLAP00005021473.2"/>
    </source>
</evidence>
<evidence type="ECO:0000256" key="3">
    <source>
        <dbReference type="ARBA" id="ARBA00022553"/>
    </source>
</evidence>
<dbReference type="Ensembl" id="ENSDLAT00005022983.2">
    <property type="protein sequence ID" value="ENSDLAP00005021473.2"/>
    <property type="gene ID" value="ENSDLAG00005009857.2"/>
</dbReference>
<organism evidence="5 6">
    <name type="scientific">Dicentrarchus labrax</name>
    <name type="common">European seabass</name>
    <name type="synonym">Morone labrax</name>
    <dbReference type="NCBI Taxonomy" id="13489"/>
    <lineage>
        <taxon>Eukaryota</taxon>
        <taxon>Metazoa</taxon>
        <taxon>Chordata</taxon>
        <taxon>Craniata</taxon>
        <taxon>Vertebrata</taxon>
        <taxon>Euteleostomi</taxon>
        <taxon>Actinopterygii</taxon>
        <taxon>Neopterygii</taxon>
        <taxon>Teleostei</taxon>
        <taxon>Neoteleostei</taxon>
        <taxon>Acanthomorphata</taxon>
        <taxon>Eupercaria</taxon>
        <taxon>Moronidae</taxon>
        <taxon>Dicentrarchus</taxon>
    </lineage>
</organism>
<reference evidence="5" key="1">
    <citation type="submission" date="2025-08" db="UniProtKB">
        <authorList>
            <consortium name="Ensembl"/>
        </authorList>
    </citation>
    <scope>IDENTIFICATION</scope>
</reference>
<keyword evidence="2" id="KW-0963">Cytoplasm</keyword>
<dbReference type="Pfam" id="PF00169">
    <property type="entry name" value="PH"/>
    <property type="match status" value="1"/>
</dbReference>
<feature type="domain" description="PH" evidence="4">
    <location>
        <begin position="27"/>
        <end position="126"/>
    </location>
</feature>
<dbReference type="FunFam" id="2.30.29.30:FF:000103">
    <property type="entry name" value="Pleckstrin homology domain-containing family A member 4"/>
    <property type="match status" value="1"/>
</dbReference>
<sequence>MYLQESDGKVQTFGKRCQAAKRDPNCPVIIRGWLNKKDSSGLKLWKRRWFVLSNYCLFYYKDSREESVLGSIPLPSYKILFCTPRECKNRKFTFKVVHQGMRSYFFSADTQEDMLGWVRALSQSASMEADGSLSRYSTIHCRHTVLNTEYPTFSTIALGDPFLLHCSLTSRGQLGSRPHTPVGRVDIRPHDDSVMVPQMLYYAPASPKLEFKSTPNTPVTERWQNLSKVWFILIRKYTPIAWVQHVVQKNCKIFFLLQDSVHCALEVSRLQLEEWKSQGPRAQEEALTQKALLQEELVTIRARMCDVSLEMERVWSQYERMESELSVIRSHLQHICNFGVPQEQSQAQRELWMMEDILAGLKINRDHFRFLLGLQRHHSKHQLSLAVMRRV</sequence>
<dbReference type="SUPFAM" id="SSF50729">
    <property type="entry name" value="PH domain-like"/>
    <property type="match status" value="1"/>
</dbReference>
<evidence type="ECO:0000259" key="4">
    <source>
        <dbReference type="PROSITE" id="PS50003"/>
    </source>
</evidence>
<dbReference type="SMART" id="SM00233">
    <property type="entry name" value="PH"/>
    <property type="match status" value="1"/>
</dbReference>